<dbReference type="PROSITE" id="PS50076">
    <property type="entry name" value="DNAJ_2"/>
    <property type="match status" value="1"/>
</dbReference>
<dbReference type="EMBL" id="DSUJ01000011">
    <property type="protein sequence ID" value="HFI92602.1"/>
    <property type="molecule type" value="Genomic_DNA"/>
</dbReference>
<dbReference type="SUPFAM" id="SSF49493">
    <property type="entry name" value="HSP40/DnaJ peptide-binding domain"/>
    <property type="match status" value="2"/>
</dbReference>
<reference evidence="3" key="1">
    <citation type="journal article" date="2020" name="mSystems">
        <title>Genome- and Community-Level Interaction Insights into Carbon Utilization and Element Cycling Functions of Hydrothermarchaeota in Hydrothermal Sediment.</title>
        <authorList>
            <person name="Zhou Z."/>
            <person name="Liu Y."/>
            <person name="Xu W."/>
            <person name="Pan J."/>
            <person name="Luo Z.H."/>
            <person name="Li M."/>
        </authorList>
    </citation>
    <scope>NUCLEOTIDE SEQUENCE [LARGE SCALE GENOMIC DNA]</scope>
    <source>
        <strain evidence="3">SpSt-479</strain>
    </source>
</reference>
<dbReference type="GO" id="GO:0005737">
    <property type="term" value="C:cytoplasm"/>
    <property type="evidence" value="ECO:0007669"/>
    <property type="project" value="TreeGrafter"/>
</dbReference>
<proteinExistence type="predicted"/>
<dbReference type="InterPro" id="IPR008971">
    <property type="entry name" value="HSP40/DnaJ_pept-bd"/>
</dbReference>
<keyword evidence="1" id="KW-0143">Chaperone</keyword>
<feature type="domain" description="J" evidence="2">
    <location>
        <begin position="5"/>
        <end position="70"/>
    </location>
</feature>
<name>A0A7V2ZMA9_9BACT</name>
<dbReference type="GO" id="GO:0042026">
    <property type="term" value="P:protein refolding"/>
    <property type="evidence" value="ECO:0007669"/>
    <property type="project" value="TreeGrafter"/>
</dbReference>
<dbReference type="PRINTS" id="PR00625">
    <property type="entry name" value="JDOMAIN"/>
</dbReference>
<evidence type="ECO:0000259" key="2">
    <source>
        <dbReference type="PROSITE" id="PS50076"/>
    </source>
</evidence>
<sequence>MEFKDYYKILGVDKNATQEEIKKAYRKLAMKYHPDRNPGDKSAEEKFKEITEANEVLSDPEKRKKYDALGANWKQYEHAGQGFDDFFSQFGGAQSGGGRTYTFSGDLGDLFGNLGGFSDFFESFFGSRGRRQSKAFTTEDFQKQTAVGGIDLEADLNITLEEAFNGGERIITVDGKKVKIKINPGTKDGQRLRLKGLGRARTAGGERGDLYLNIHILQHPFYEIKDSDLYYNLDIDLYTAVLGGKEYIRTLDGKTISINIPEGTDSGSILRLKNLGMQKDYGRGDLFVRINVTVPKNLTEEEKQLFRKLQSLRKD</sequence>
<dbReference type="SUPFAM" id="SSF46565">
    <property type="entry name" value="Chaperone J-domain"/>
    <property type="match status" value="1"/>
</dbReference>
<evidence type="ECO:0000313" key="3">
    <source>
        <dbReference type="EMBL" id="HFI92602.1"/>
    </source>
</evidence>
<dbReference type="SMART" id="SM00271">
    <property type="entry name" value="DnaJ"/>
    <property type="match status" value="1"/>
</dbReference>
<dbReference type="InterPro" id="IPR018253">
    <property type="entry name" value="DnaJ_domain_CS"/>
</dbReference>
<comment type="caution">
    <text evidence="3">The sequence shown here is derived from an EMBL/GenBank/DDBJ whole genome shotgun (WGS) entry which is preliminary data.</text>
</comment>
<gene>
    <name evidence="3" type="ORF">ENS31_13875</name>
</gene>
<dbReference type="CDD" id="cd10747">
    <property type="entry name" value="DnaJ_C"/>
    <property type="match status" value="1"/>
</dbReference>
<dbReference type="InterPro" id="IPR001623">
    <property type="entry name" value="DnaJ_domain"/>
</dbReference>
<dbReference type="FunFam" id="2.60.260.20:FF:000013">
    <property type="entry name" value="DnaJ subfamily B member 11"/>
    <property type="match status" value="1"/>
</dbReference>
<evidence type="ECO:0000256" key="1">
    <source>
        <dbReference type="ARBA" id="ARBA00023186"/>
    </source>
</evidence>
<dbReference type="PANTHER" id="PTHR43096:SF48">
    <property type="entry name" value="CHAPERONE PROTEIN DNAJ"/>
    <property type="match status" value="1"/>
</dbReference>
<dbReference type="Gene3D" id="1.10.287.110">
    <property type="entry name" value="DnaJ domain"/>
    <property type="match status" value="1"/>
</dbReference>
<protein>
    <submittedName>
        <fullName evidence="3">J domain-containing protein</fullName>
    </submittedName>
</protein>
<dbReference type="Gene3D" id="2.60.260.20">
    <property type="entry name" value="Urease metallochaperone UreE, N-terminal domain"/>
    <property type="match status" value="2"/>
</dbReference>
<dbReference type="Pfam" id="PF00226">
    <property type="entry name" value="DnaJ"/>
    <property type="match status" value="1"/>
</dbReference>
<dbReference type="Pfam" id="PF01556">
    <property type="entry name" value="DnaJ_C"/>
    <property type="match status" value="1"/>
</dbReference>
<dbReference type="PROSITE" id="PS00636">
    <property type="entry name" value="DNAJ_1"/>
    <property type="match status" value="1"/>
</dbReference>
<dbReference type="InterPro" id="IPR002939">
    <property type="entry name" value="DnaJ_C"/>
</dbReference>
<dbReference type="AlphaFoldDB" id="A0A7V2ZMA9"/>
<dbReference type="GO" id="GO:0051082">
    <property type="term" value="F:unfolded protein binding"/>
    <property type="evidence" value="ECO:0007669"/>
    <property type="project" value="InterPro"/>
</dbReference>
<organism evidence="3">
    <name type="scientific">Ignavibacterium album</name>
    <dbReference type="NCBI Taxonomy" id="591197"/>
    <lineage>
        <taxon>Bacteria</taxon>
        <taxon>Pseudomonadati</taxon>
        <taxon>Ignavibacteriota</taxon>
        <taxon>Ignavibacteria</taxon>
        <taxon>Ignavibacteriales</taxon>
        <taxon>Ignavibacteriaceae</taxon>
        <taxon>Ignavibacterium</taxon>
    </lineage>
</organism>
<dbReference type="PANTHER" id="PTHR43096">
    <property type="entry name" value="DNAJ HOMOLOG 1, MITOCHONDRIAL-RELATED"/>
    <property type="match status" value="1"/>
</dbReference>
<dbReference type="InterPro" id="IPR036869">
    <property type="entry name" value="J_dom_sf"/>
</dbReference>
<accession>A0A7V2ZMA9</accession>
<dbReference type="CDD" id="cd06257">
    <property type="entry name" value="DnaJ"/>
    <property type="match status" value="1"/>
</dbReference>